<proteinExistence type="predicted"/>
<dbReference type="EMBL" id="WMIG01000034">
    <property type="protein sequence ID" value="MTH62391.1"/>
    <property type="molecule type" value="Genomic_DNA"/>
</dbReference>
<reference evidence="1 2" key="1">
    <citation type="submission" date="2019-11" db="EMBL/GenBank/DDBJ databases">
        <authorList>
            <person name="Dong K."/>
        </authorList>
    </citation>
    <scope>NUCLEOTIDE SEQUENCE [LARGE SCALE GENOMIC DNA]</scope>
    <source>
        <strain evidence="1 2">NBRC 112902</strain>
    </source>
</reference>
<evidence type="ECO:0000313" key="2">
    <source>
        <dbReference type="Proteomes" id="UP000449846"/>
    </source>
</evidence>
<comment type="caution">
    <text evidence="1">The sequence shown here is derived from an EMBL/GenBank/DDBJ whole genome shotgun (WGS) entry which is preliminary data.</text>
</comment>
<organism evidence="1 2">
    <name type="scientific">Paracoccus litorisediminis</name>
    <dbReference type="NCBI Taxonomy" id="2006130"/>
    <lineage>
        <taxon>Bacteria</taxon>
        <taxon>Pseudomonadati</taxon>
        <taxon>Pseudomonadota</taxon>
        <taxon>Alphaproteobacteria</taxon>
        <taxon>Rhodobacterales</taxon>
        <taxon>Paracoccaceae</taxon>
        <taxon>Paracoccus</taxon>
    </lineage>
</organism>
<dbReference type="AlphaFoldDB" id="A0A844HY38"/>
<sequence length="46" mass="5113">MSDGQVRADREQFRLGAQLKVELAAVMNDRKVRIAAISSRISLRGV</sequence>
<gene>
    <name evidence="1" type="ORF">GL300_24720</name>
</gene>
<dbReference type="RefSeq" id="WP_155042338.1">
    <property type="nucleotide sequence ID" value="NZ_WMIG01000034.1"/>
</dbReference>
<evidence type="ECO:0000313" key="1">
    <source>
        <dbReference type="EMBL" id="MTH62391.1"/>
    </source>
</evidence>
<dbReference type="Proteomes" id="UP000449846">
    <property type="component" value="Unassembled WGS sequence"/>
</dbReference>
<accession>A0A844HY38</accession>
<keyword evidence="2" id="KW-1185">Reference proteome</keyword>
<name>A0A844HY38_9RHOB</name>
<protein>
    <submittedName>
        <fullName evidence="1">Uncharacterized protein</fullName>
    </submittedName>
</protein>